<comment type="caution">
    <text evidence="2">The sequence shown here is derived from an EMBL/GenBank/DDBJ whole genome shotgun (WGS) entry which is preliminary data.</text>
</comment>
<organism evidence="2 3">
    <name type="scientific">Micromonospora fluostatini</name>
    <dbReference type="NCBI Taxonomy" id="1629071"/>
    <lineage>
        <taxon>Bacteria</taxon>
        <taxon>Bacillati</taxon>
        <taxon>Actinomycetota</taxon>
        <taxon>Actinomycetes</taxon>
        <taxon>Micromonosporales</taxon>
        <taxon>Micromonosporaceae</taxon>
        <taxon>Micromonospora</taxon>
    </lineage>
</organism>
<feature type="compositionally biased region" description="Basic and acidic residues" evidence="1">
    <location>
        <begin position="99"/>
        <end position="108"/>
    </location>
</feature>
<name>A0ABY2DI30_9ACTN</name>
<evidence type="ECO:0000313" key="2">
    <source>
        <dbReference type="EMBL" id="TDB98258.1"/>
    </source>
</evidence>
<feature type="region of interest" description="Disordered" evidence="1">
    <location>
        <begin position="58"/>
        <end position="82"/>
    </location>
</feature>
<keyword evidence="3" id="KW-1185">Reference proteome</keyword>
<evidence type="ECO:0000256" key="1">
    <source>
        <dbReference type="SAM" id="MobiDB-lite"/>
    </source>
</evidence>
<evidence type="ECO:0000313" key="3">
    <source>
        <dbReference type="Proteomes" id="UP000295626"/>
    </source>
</evidence>
<dbReference type="Proteomes" id="UP000295626">
    <property type="component" value="Unassembled WGS sequence"/>
</dbReference>
<feature type="region of interest" description="Disordered" evidence="1">
    <location>
        <begin position="97"/>
        <end position="116"/>
    </location>
</feature>
<proteinExistence type="predicted"/>
<reference evidence="2 3" key="1">
    <citation type="submission" date="2019-02" db="EMBL/GenBank/DDBJ databases">
        <title>Draft genome sequences of novel Actinobacteria.</title>
        <authorList>
            <person name="Sahin N."/>
            <person name="Ay H."/>
            <person name="Saygin H."/>
        </authorList>
    </citation>
    <scope>NUCLEOTIDE SEQUENCE [LARGE SCALE GENOMIC DNA]</scope>
    <source>
        <strain evidence="2 3">JCM 30529</strain>
    </source>
</reference>
<gene>
    <name evidence="2" type="ORF">E1091_07870</name>
</gene>
<protein>
    <submittedName>
        <fullName evidence="2">Uncharacterized protein</fullName>
    </submittedName>
</protein>
<sequence>MRLQTLWLPRADKAQPFALIVDRVVDGTADEVVERNDALYEFGRDIGAAGVFITSDTVELPDTSGVPDPEPEPAAEGAPVAQERFVFTPGTLTAARLRTWHETRDRRQGPGPGVWA</sequence>
<dbReference type="EMBL" id="SMKE01000206">
    <property type="protein sequence ID" value="TDB98258.1"/>
    <property type="molecule type" value="Genomic_DNA"/>
</dbReference>
<accession>A0ABY2DI30</accession>